<dbReference type="Proteomes" id="UP000829685">
    <property type="component" value="Unassembled WGS sequence"/>
</dbReference>
<feature type="compositionally biased region" description="Basic and acidic residues" evidence="5">
    <location>
        <begin position="1466"/>
        <end position="1475"/>
    </location>
</feature>
<dbReference type="InterPro" id="IPR056884">
    <property type="entry name" value="NPHP3-like_N"/>
</dbReference>
<dbReference type="InterPro" id="IPR002110">
    <property type="entry name" value="Ankyrin_rpt"/>
</dbReference>
<evidence type="ECO:0000256" key="1">
    <source>
        <dbReference type="ARBA" id="ARBA00007920"/>
    </source>
</evidence>
<protein>
    <recommendedName>
        <fullName evidence="10">DUF676 domain-containing protein</fullName>
    </recommendedName>
</protein>
<feature type="repeat" description="ANK" evidence="4">
    <location>
        <begin position="2359"/>
        <end position="2391"/>
    </location>
</feature>
<dbReference type="Gene3D" id="3.40.50.1820">
    <property type="entry name" value="alpha/beta hydrolase"/>
    <property type="match status" value="1"/>
</dbReference>
<feature type="repeat" description="ANK" evidence="4">
    <location>
        <begin position="2244"/>
        <end position="2277"/>
    </location>
</feature>
<feature type="compositionally biased region" description="Acidic residues" evidence="5">
    <location>
        <begin position="794"/>
        <end position="808"/>
    </location>
</feature>
<dbReference type="SUPFAM" id="SSF48403">
    <property type="entry name" value="Ankyrin repeat"/>
    <property type="match status" value="4"/>
</dbReference>
<comment type="similarity">
    <text evidence="1">Belongs to the putative lipase ROG1 family.</text>
</comment>
<feature type="domain" description="DUF676" evidence="6">
    <location>
        <begin position="107"/>
        <end position="205"/>
    </location>
</feature>
<gene>
    <name evidence="8" type="ORF">JX265_006311</name>
</gene>
<feature type="repeat" description="ANK" evidence="4">
    <location>
        <begin position="1376"/>
        <end position="1408"/>
    </location>
</feature>
<dbReference type="Pfam" id="PF00023">
    <property type="entry name" value="Ank"/>
    <property type="match status" value="1"/>
</dbReference>
<feature type="compositionally biased region" description="Acidic residues" evidence="5">
    <location>
        <begin position="829"/>
        <end position="850"/>
    </location>
</feature>
<feature type="repeat" description="ANK" evidence="4">
    <location>
        <begin position="2210"/>
        <end position="2243"/>
    </location>
</feature>
<evidence type="ECO:0000256" key="2">
    <source>
        <dbReference type="ARBA" id="ARBA00022737"/>
    </source>
</evidence>
<feature type="repeat" description="ANK" evidence="4">
    <location>
        <begin position="953"/>
        <end position="985"/>
    </location>
</feature>
<dbReference type="PANTHER" id="PTHR24198">
    <property type="entry name" value="ANKYRIN REPEAT AND PROTEIN KINASE DOMAIN-CONTAINING PROTEIN"/>
    <property type="match status" value="1"/>
</dbReference>
<keyword evidence="2" id="KW-0677">Repeat</keyword>
<dbReference type="InterPro" id="IPR036770">
    <property type="entry name" value="Ankyrin_rpt-contain_sf"/>
</dbReference>
<dbReference type="InterPro" id="IPR027417">
    <property type="entry name" value="P-loop_NTPase"/>
</dbReference>
<dbReference type="Gene3D" id="3.40.50.300">
    <property type="entry name" value="P-loop containing nucleotide triphosphate hydrolases"/>
    <property type="match status" value="1"/>
</dbReference>
<keyword evidence="9" id="KW-1185">Reference proteome</keyword>
<reference evidence="8" key="1">
    <citation type="submission" date="2021-03" db="EMBL/GenBank/DDBJ databases">
        <title>Revisited historic fungal species revealed as producer of novel bioactive compounds through whole genome sequencing and comparative genomics.</title>
        <authorList>
            <person name="Vignolle G.A."/>
            <person name="Hochenegger N."/>
            <person name="Mach R.L."/>
            <person name="Mach-Aigner A.R."/>
            <person name="Javad Rahimi M."/>
            <person name="Salim K.A."/>
            <person name="Chan C.M."/>
            <person name="Lim L.B.L."/>
            <person name="Cai F."/>
            <person name="Druzhinina I.S."/>
            <person name="U'Ren J.M."/>
            <person name="Derntl C."/>
        </authorList>
    </citation>
    <scope>NUCLEOTIDE SEQUENCE</scope>
    <source>
        <strain evidence="8">TUCIM 5799</strain>
    </source>
</reference>
<feature type="domain" description="Nephrocystin 3-like N-terminal" evidence="7">
    <location>
        <begin position="378"/>
        <end position="558"/>
    </location>
</feature>
<evidence type="ECO:0000256" key="5">
    <source>
        <dbReference type="SAM" id="MobiDB-lite"/>
    </source>
</evidence>
<name>A0A9Q0APM3_9PEZI</name>
<comment type="caution">
    <text evidence="8">The sequence shown here is derived from an EMBL/GenBank/DDBJ whole genome shotgun (WGS) entry which is preliminary data.</text>
</comment>
<feature type="region of interest" description="Disordered" evidence="5">
    <location>
        <begin position="1712"/>
        <end position="1743"/>
    </location>
</feature>
<feature type="region of interest" description="Disordered" evidence="5">
    <location>
        <begin position="785"/>
        <end position="851"/>
    </location>
</feature>
<proteinExistence type="inferred from homology"/>
<evidence type="ECO:0000313" key="9">
    <source>
        <dbReference type="Proteomes" id="UP000829685"/>
    </source>
</evidence>
<dbReference type="EMBL" id="JAFIMR010000014">
    <property type="protein sequence ID" value="KAI1870141.1"/>
    <property type="molecule type" value="Genomic_DNA"/>
</dbReference>
<evidence type="ECO:0000259" key="7">
    <source>
        <dbReference type="Pfam" id="PF24883"/>
    </source>
</evidence>
<dbReference type="PANTHER" id="PTHR24198:SF165">
    <property type="entry name" value="ANKYRIN REPEAT-CONTAINING PROTEIN-RELATED"/>
    <property type="match status" value="1"/>
</dbReference>
<feature type="compositionally biased region" description="Basic and acidic residues" evidence="5">
    <location>
        <begin position="1522"/>
        <end position="1536"/>
    </location>
</feature>
<dbReference type="Gene3D" id="1.25.40.20">
    <property type="entry name" value="Ankyrin repeat-containing domain"/>
    <property type="match status" value="5"/>
</dbReference>
<feature type="region of interest" description="Disordered" evidence="5">
    <location>
        <begin position="1511"/>
        <end position="1539"/>
    </location>
</feature>
<feature type="repeat" description="ANK" evidence="4">
    <location>
        <begin position="1238"/>
        <end position="1270"/>
    </location>
</feature>
<dbReference type="SMART" id="SM00248">
    <property type="entry name" value="ANK"/>
    <property type="match status" value="20"/>
</dbReference>
<feature type="repeat" description="ANK" evidence="4">
    <location>
        <begin position="987"/>
        <end position="1019"/>
    </location>
</feature>
<evidence type="ECO:0000256" key="4">
    <source>
        <dbReference type="PROSITE-ProRule" id="PRU00023"/>
    </source>
</evidence>
<dbReference type="InterPro" id="IPR007751">
    <property type="entry name" value="DUF676_lipase-like"/>
</dbReference>
<feature type="compositionally biased region" description="Low complexity" evidence="5">
    <location>
        <begin position="1479"/>
        <end position="1495"/>
    </location>
</feature>
<dbReference type="PROSITE" id="PS50088">
    <property type="entry name" value="ANK_REPEAT"/>
    <property type="match status" value="9"/>
</dbReference>
<dbReference type="PROSITE" id="PS50297">
    <property type="entry name" value="ANK_REP_REGION"/>
    <property type="match status" value="7"/>
</dbReference>
<evidence type="ECO:0000256" key="3">
    <source>
        <dbReference type="ARBA" id="ARBA00023043"/>
    </source>
</evidence>
<feature type="repeat" description="ANK" evidence="4">
    <location>
        <begin position="2277"/>
        <end position="2309"/>
    </location>
</feature>
<feature type="region of interest" description="Disordered" evidence="5">
    <location>
        <begin position="1"/>
        <end position="20"/>
    </location>
</feature>
<keyword evidence="3 4" id="KW-0040">ANK repeat</keyword>
<feature type="compositionally biased region" description="Polar residues" evidence="5">
    <location>
        <begin position="1715"/>
        <end position="1743"/>
    </location>
</feature>
<dbReference type="SUPFAM" id="SSF53474">
    <property type="entry name" value="alpha/beta-Hydrolases"/>
    <property type="match status" value="1"/>
</dbReference>
<evidence type="ECO:0000259" key="6">
    <source>
        <dbReference type="Pfam" id="PF05057"/>
    </source>
</evidence>
<dbReference type="PRINTS" id="PR01415">
    <property type="entry name" value="ANKYRIN"/>
</dbReference>
<feature type="region of interest" description="Disordered" evidence="5">
    <location>
        <begin position="1466"/>
        <end position="1497"/>
    </location>
</feature>
<dbReference type="Pfam" id="PF24883">
    <property type="entry name" value="NPHP3_N"/>
    <property type="match status" value="1"/>
</dbReference>
<feature type="repeat" description="ANK" evidence="4">
    <location>
        <begin position="1275"/>
        <end position="1307"/>
    </location>
</feature>
<evidence type="ECO:0000313" key="8">
    <source>
        <dbReference type="EMBL" id="KAI1870141.1"/>
    </source>
</evidence>
<evidence type="ECO:0008006" key="10">
    <source>
        <dbReference type="Google" id="ProtNLM"/>
    </source>
</evidence>
<dbReference type="Pfam" id="PF12796">
    <property type="entry name" value="Ank_2"/>
    <property type="match status" value="5"/>
</dbReference>
<organism evidence="8 9">
    <name type="scientific">Neoarthrinium moseri</name>
    <dbReference type="NCBI Taxonomy" id="1658444"/>
    <lineage>
        <taxon>Eukaryota</taxon>
        <taxon>Fungi</taxon>
        <taxon>Dikarya</taxon>
        <taxon>Ascomycota</taxon>
        <taxon>Pezizomycotina</taxon>
        <taxon>Sordariomycetes</taxon>
        <taxon>Xylariomycetidae</taxon>
        <taxon>Amphisphaeriales</taxon>
        <taxon>Apiosporaceae</taxon>
        <taxon>Neoarthrinium</taxon>
    </lineage>
</organism>
<sequence>MSLRRSGTRKGMAALSSGQEETEVLRQGVEVIQTGENNGTNPDIDIVFVPGLSAHPKNSWMSSKDGSKSTKNNWNWMTSPDGIQGAFPKARVLLYTYESAWRGQRKVHQFMDNLAKTLLVALGSRREDCKKRPLVFIGHSMGGLVIAKAITILSAQPELCPIMFEAISAAIFFGTPFAGAEAAAWANMYAYWAEKVNKATSSELLRAMTPGDGALRELKDEFRRVAAKGLYKIELLCFYEEKPTDYTEMGHIPGLFGLTNRVIPKDVSMCVSQASATFDADVPKYGLASNHRDLVKFDSAKDTRWNFVENLLKKVIHGAYQKAKSRLSAARDIDWDSFKNVMDALDMARVHPRRLREMLLRNPGKSALISQEQDYIKWLSNTAPKENPREDTKVDGLWVRGPEGRGKTGAMLAVLDDVESLVRFVEQRNGEPILFAYFLCDATTDYCTAEDCLKSIIWQLIEQEKALTTHAKDFVKDTKAKNKSRATPTVENLWKSLQGILADEFAGSRIYIVLNNIHLLPEDSESTIKLLNLLSLELDGSQHTEPSRVMAKWFITSRPTYTIQKALSLEHLQVINLEDAKFSNQFQHSLRNHAKSKVGKLEADKKYNKPLAWFARSLIGERAQNTSWIDITCLQLEELPEAESDLKVRRMLEAMPQDLNALLRDAWLQIFRTAGDHRENVREMLRALILTVEEPTEAEFAVLCGQAATVQDKQELRESIEKCKPLVSVKRTVSFMNNAVKQHLIDNAKDLLEFSSQEIARQHGLLSLRSLSYLKEIFDFPETQLLPSPRPVDGDDMQVDTDSVDDNDGGSHGTASSVRTDSEAGEWTFGDDEFSDSNDGWDEESVPDPDPEAKTIEELKVFPYMVKNWLQHGSRATIGFADDLSLDDAFWKSGSLFRRRWLVEYNRITKEFEYDDIRGMNALHITAAIGFQRLLIALLENGHESELDEKDGTGSTPLCFACSFGRVDMVEELLDRKADINTGKEEEEDTPLHLAANKGHVKVMKKLIQRDASLDAFSEYSGLVVNSAISSGNFDAVALLVDHGVSLSIDHDNVETPLEQAASLCNVSMLEYLMEKYAEQLPPDEYSKALVTAAAAGSLEILNKLLPFEHSDNDYQSALDEAAEAGNWEIAKVLLEKRANLTCDKAFYEAATRTNDLEVLQALWEYTRGNISAETIDQSLYEATDSKKFKTVQLLLTFGADPNAQGDVYGNALTASAYDNTLDILKLLLDNGASVNSEAGWALQTAATEGHVEIVKELLSRNADVNARTSNPNFPQRTALQGACEFGREEIVDVLLLHGADPNLGGGEDAYPIITAARNSQVAIIGKLIAAHANVNVVAGDDGSTALIIVAETIASLEPLQQLLAAHADIDATNNNGDTALIAAASADDDEFVNFLLGEGADVMHTNNDGINAMQAAYDADSTGDTLNILINYVSVMLLEINKGIKAGNRPVVHFVDEARAAARKADNTINRNDESEMGSESGSDAGAASAISDSEANESNAILKEGVPQYHPEAGSSEYGRVAHESSGELSRDQSSHYTQELGFNEVPVESEAGMGSRLHYNNPIYSVGNNAGSISQIPSSVCQQDLANSDSYTVPIKDFRHPNANALTQSDMHNSTEQAISHESTQQHQIQQRQAYMNYNSHTGTNHEIYGEGSEVGQGHLAMPQTSHRTPVRRKPAPITYSYSQDSVHSGSGTNQATHALQYRSNEFVAYNPNGNSSRLESPLQNLPNQGHLHSQHHPAQNEQPLNVSLRTEAHTPKQPHNTHFEDHLYSDGLHGSFDQTPQGDHRVHYDSGYSTRLLKRNNSSIKALLATTFIMLCLRHKIRGIQWALAANLGTTQGFLSPITIVHHRRPNPVYLALLTSETPSVRRKADCSAPVRATRGAIDFRGHTPAEDEMRLFGILCNTNLAWTFGTRKATKFRSEKDTKGSKLLCFHSTRMKALTTTQRAVVGTSVVGEYLRSVDATTPRCGKRDASFDQQAPGPLCFFLIFPLRLSASINDFPLILLSDIRCHLLLDLPAELLDLMVVTWDAGIRILQTKDLAYLALTCRTLYKIADPVLWAYNRDFEDFSACYWAAIKDRVVTLEKALSFGMPVDPRTPGLRAPGKVGLSVEHIGIEGYRPIQVACTHGNYAATEWFLDHGAKIDFPIHQVDYAHAVLEEDSALFCALQSRNGEVSVLLLRWGANIYFAPADLDGRPRPPIVFGLEENRTRTALHLAAENGQPEVIEYVLKERSVDPDILDTNDHTPLHCAVTAHNSTEVIRLLAAGGADLESETDGYTPLMNAIRYGFFKNALALLEAGANPHGLPDLPLGISSPLLATCNKMSTFPSTSGSTEPEKDAVTARLIDLGADIHEWDKLYRTPLRTAVGSGTVNAVAMLLKAGADINQPPPSGTSQCRMTTDLLWGLRSGTEIVEKGLMLLEAGARMDEVDPVHEKSLLQRAVERATCRTVEDFRPLHHRLLNHHMPFLHTIDTRDAKPLSAFLAAATEENVRPGYIDDLVRDYIQKKNLPALNALFQCGVGFEGNEKSLRFWAAETAGSGECHDEFSNLSDKEGLDVGTLLDFLGQHLPEASRNVERGMNIP</sequence>
<dbReference type="Pfam" id="PF05057">
    <property type="entry name" value="DUF676"/>
    <property type="match status" value="1"/>
</dbReference>
<dbReference type="InterPro" id="IPR029058">
    <property type="entry name" value="AB_hydrolase_fold"/>
</dbReference>
<accession>A0A9Q0APM3</accession>